<keyword evidence="3" id="KW-1185">Reference proteome</keyword>
<evidence type="ECO:0000256" key="1">
    <source>
        <dbReference type="SAM" id="MobiDB-lite"/>
    </source>
</evidence>
<dbReference type="OrthoDB" id="56816at2157"/>
<dbReference type="EMBL" id="AP018732">
    <property type="protein sequence ID" value="BBE42326.1"/>
    <property type="molecule type" value="Genomic_DNA"/>
</dbReference>
<dbReference type="GeneID" id="55584749"/>
<protein>
    <submittedName>
        <fullName evidence="2">Uncharacterized protein</fullName>
    </submittedName>
</protein>
<evidence type="ECO:0000313" key="2">
    <source>
        <dbReference type="EMBL" id="BBE42326.1"/>
    </source>
</evidence>
<reference evidence="2 3" key="1">
    <citation type="journal article" date="2019" name="ISME J.">
        <title>Isolation and characterization of a thermophilic sulfur- and iron-reducing thaumarchaeote from a terrestrial acidic hot spring.</title>
        <authorList>
            <person name="Kato S."/>
            <person name="Itoh T."/>
            <person name="Yuki M."/>
            <person name="Nagamori M."/>
            <person name="Ohnishi M."/>
            <person name="Uematsu K."/>
            <person name="Suzuki K."/>
            <person name="Takashina T."/>
            <person name="Ohkuma M."/>
        </authorList>
    </citation>
    <scope>NUCLEOTIDE SEQUENCE [LARGE SCALE GENOMIC DNA]</scope>
    <source>
        <strain evidence="2 3">NAS-02</strain>
    </source>
</reference>
<organism evidence="2 3">
    <name type="scientific">Conexivisphaera calida</name>
    <dbReference type="NCBI Taxonomy" id="1874277"/>
    <lineage>
        <taxon>Archaea</taxon>
        <taxon>Nitrososphaerota</taxon>
        <taxon>Conexivisphaeria</taxon>
        <taxon>Conexivisphaerales</taxon>
        <taxon>Conexivisphaeraceae</taxon>
        <taxon>Conexivisphaera</taxon>
    </lineage>
</organism>
<proteinExistence type="predicted"/>
<gene>
    <name evidence="2" type="ORF">NAS2_0937</name>
</gene>
<dbReference type="Proteomes" id="UP000509448">
    <property type="component" value="Chromosome"/>
</dbReference>
<name>A0A4P2VCK2_9ARCH</name>
<dbReference type="RefSeq" id="WP_174448571.1">
    <property type="nucleotide sequence ID" value="NZ_AP018732.1"/>
</dbReference>
<feature type="region of interest" description="Disordered" evidence="1">
    <location>
        <begin position="173"/>
        <end position="193"/>
    </location>
</feature>
<sequence length="193" mass="21351">MSEGADQPEGEERRNVRSIRGLDEDLYRRFSSTAKEMGVTVGELMNVAMGRLLVSLDAGTSAGGRLSGALRSLGSKVKEAQSRAFKNAVEAVADFDLVTDMEELSVGRRDLEAAERPLVFSNVKRLEFEDDVDWELLRSKVKSINVVDELVVPRGVPKLELAERCRMVKRIVERRPGGATEQRSSSAEKTPDN</sequence>
<feature type="compositionally biased region" description="Polar residues" evidence="1">
    <location>
        <begin position="181"/>
        <end position="193"/>
    </location>
</feature>
<dbReference type="AlphaFoldDB" id="A0A4P2VCK2"/>
<accession>A0A4P2VCK2</accession>
<evidence type="ECO:0000313" key="3">
    <source>
        <dbReference type="Proteomes" id="UP000509448"/>
    </source>
</evidence>
<dbReference type="KEGG" id="ccai:NAS2_0937"/>